<reference evidence="1 2" key="1">
    <citation type="journal article" date="2023" name="Commun. Biol.">
        <title>Genome analysis of Parmales, the sister group of diatoms, reveals the evolutionary specialization of diatoms from phago-mixotrophs to photoautotrophs.</title>
        <authorList>
            <person name="Ban H."/>
            <person name="Sato S."/>
            <person name="Yoshikawa S."/>
            <person name="Yamada K."/>
            <person name="Nakamura Y."/>
            <person name="Ichinomiya M."/>
            <person name="Sato N."/>
            <person name="Blanc-Mathieu R."/>
            <person name="Endo H."/>
            <person name="Kuwata A."/>
            <person name="Ogata H."/>
        </authorList>
    </citation>
    <scope>NUCLEOTIDE SEQUENCE [LARGE SCALE GENOMIC DNA]</scope>
</reference>
<dbReference type="SUPFAM" id="SSF49899">
    <property type="entry name" value="Concanavalin A-like lectins/glucanases"/>
    <property type="match status" value="1"/>
</dbReference>
<accession>A0ABQ6MS81</accession>
<comment type="caution">
    <text evidence="1">The sequence shown here is derived from an EMBL/GenBank/DDBJ whole genome shotgun (WGS) entry which is preliminary data.</text>
</comment>
<proteinExistence type="predicted"/>
<dbReference type="InterPro" id="IPR013320">
    <property type="entry name" value="ConA-like_dom_sf"/>
</dbReference>
<evidence type="ECO:0000313" key="2">
    <source>
        <dbReference type="Proteomes" id="UP001165060"/>
    </source>
</evidence>
<dbReference type="Gene3D" id="2.60.120.200">
    <property type="match status" value="1"/>
</dbReference>
<feature type="non-terminal residue" evidence="1">
    <location>
        <position position="1"/>
    </location>
</feature>
<protein>
    <recommendedName>
        <fullName evidence="3">LamG domain-containing protein</fullName>
    </recommendedName>
</protein>
<evidence type="ECO:0000313" key="1">
    <source>
        <dbReference type="EMBL" id="GMI31247.1"/>
    </source>
</evidence>
<name>A0ABQ6MS81_9STRA</name>
<dbReference type="Proteomes" id="UP001165060">
    <property type="component" value="Unassembled WGS sequence"/>
</dbReference>
<sequence length="123" mass="13257">PPPPPFSSWTHYLYSYSAETEEFRGYVDGVLMANASHSVTNYNSSANSGLGDLFSGTVPLFHLGALANYDRASLNLTDVNAQKSMIGSVDNLAVWSTVLEPEEVLLALENKDRCVANEAGAKT</sequence>
<keyword evidence="2" id="KW-1185">Reference proteome</keyword>
<gene>
    <name evidence="1" type="ORF">TeGR_g6719</name>
</gene>
<organism evidence="1 2">
    <name type="scientific">Tetraparma gracilis</name>
    <dbReference type="NCBI Taxonomy" id="2962635"/>
    <lineage>
        <taxon>Eukaryota</taxon>
        <taxon>Sar</taxon>
        <taxon>Stramenopiles</taxon>
        <taxon>Ochrophyta</taxon>
        <taxon>Bolidophyceae</taxon>
        <taxon>Parmales</taxon>
        <taxon>Triparmaceae</taxon>
        <taxon>Tetraparma</taxon>
    </lineage>
</organism>
<dbReference type="EMBL" id="BRYB01001691">
    <property type="protein sequence ID" value="GMI31247.1"/>
    <property type="molecule type" value="Genomic_DNA"/>
</dbReference>
<evidence type="ECO:0008006" key="3">
    <source>
        <dbReference type="Google" id="ProtNLM"/>
    </source>
</evidence>